<dbReference type="InterPro" id="IPR019128">
    <property type="entry name" value="Dcc1"/>
</dbReference>
<reference evidence="3" key="1">
    <citation type="submission" date="2020-11" db="EMBL/GenBank/DDBJ databases">
        <authorList>
            <person name="Koelle M."/>
            <person name="Horta M.A.C."/>
            <person name="Nowrousian M."/>
            <person name="Ohm R.A."/>
            <person name="Benz P."/>
            <person name="Pilgard A."/>
        </authorList>
    </citation>
    <scope>NUCLEOTIDE SEQUENCE</scope>
    <source>
        <strain evidence="3">FPRL280</strain>
    </source>
</reference>
<dbReference type="GO" id="GO:0006260">
    <property type="term" value="P:DNA replication"/>
    <property type="evidence" value="ECO:0007669"/>
    <property type="project" value="UniProtKB-KW"/>
</dbReference>
<name>A0A8H7P1Y1_9APHY</name>
<dbReference type="GO" id="GO:0000785">
    <property type="term" value="C:chromatin"/>
    <property type="evidence" value="ECO:0007669"/>
    <property type="project" value="TreeGrafter"/>
</dbReference>
<dbReference type="EMBL" id="JADOXO010000098">
    <property type="protein sequence ID" value="KAF9813694.1"/>
    <property type="molecule type" value="Genomic_DNA"/>
</dbReference>
<dbReference type="AlphaFoldDB" id="A0A8H7P1Y1"/>
<gene>
    <name evidence="3" type="ORF">IEO21_05410</name>
</gene>
<dbReference type="GO" id="GO:0034088">
    <property type="term" value="P:maintenance of mitotic sister chromatid cohesion"/>
    <property type="evidence" value="ECO:0007669"/>
    <property type="project" value="TreeGrafter"/>
</dbReference>
<sequence>MAEFSLQFSSTPLADTSAFRLLELPPELCKIVEEGLNSPAGPSLVIKGNPDEDAVLCTADKTYTIRSVVLSNSVLVATPDSSTKSQGDADAVVIRDQLKEILELAPSLPRLRRLDALLKDAEYNEGHEDEDGRMSEDEDSAPKVTYAEARETLQASDIELDRGLRDRRVLILGGYLRRLAPSYLTTILELLLTNLVSLSLSHEAASVVELCSALDGHDVSRDVCRQVMAWFGEVADGKWKVNVAAAVKEVGLGILRAYKDDPIAQSELLAKWCSTVGDTFESTVSLDLLAGNYLVQTDTLKDPPVTALAYFPSSQLPVDPAARFTDLFLTRPRWKADEIVPFLADIVVDSKERDKLLLKYTRTITNTEGIWYTARAKYNG</sequence>
<protein>
    <recommendedName>
        <fullName evidence="5">Sister chromatid cohesion protein DCC1</fullName>
    </recommendedName>
</protein>
<organism evidence="3 4">
    <name type="scientific">Rhodonia placenta</name>
    <dbReference type="NCBI Taxonomy" id="104341"/>
    <lineage>
        <taxon>Eukaryota</taxon>
        <taxon>Fungi</taxon>
        <taxon>Dikarya</taxon>
        <taxon>Basidiomycota</taxon>
        <taxon>Agaricomycotina</taxon>
        <taxon>Agaricomycetes</taxon>
        <taxon>Polyporales</taxon>
        <taxon>Adustoporiaceae</taxon>
        <taxon>Rhodonia</taxon>
    </lineage>
</organism>
<evidence type="ECO:0000256" key="2">
    <source>
        <dbReference type="ARBA" id="ARBA00022705"/>
    </source>
</evidence>
<evidence type="ECO:0000256" key="1">
    <source>
        <dbReference type="ARBA" id="ARBA00007017"/>
    </source>
</evidence>
<dbReference type="Pfam" id="PF09724">
    <property type="entry name" value="Dcc1"/>
    <property type="match status" value="1"/>
</dbReference>
<dbReference type="PANTHER" id="PTHR13395">
    <property type="entry name" value="SISTER CHROMATID COHESION PROTEIN DCC1-RELATED"/>
    <property type="match status" value="1"/>
</dbReference>
<dbReference type="PANTHER" id="PTHR13395:SF6">
    <property type="entry name" value="SISTER CHROMATID COHESION PROTEIN DCC1"/>
    <property type="match status" value="1"/>
</dbReference>
<comment type="similarity">
    <text evidence="1">Belongs to the DCC1 family.</text>
</comment>
<evidence type="ECO:0000313" key="4">
    <source>
        <dbReference type="Proteomes" id="UP000639403"/>
    </source>
</evidence>
<dbReference type="Proteomes" id="UP000639403">
    <property type="component" value="Unassembled WGS sequence"/>
</dbReference>
<dbReference type="GO" id="GO:0000775">
    <property type="term" value="C:chromosome, centromeric region"/>
    <property type="evidence" value="ECO:0007669"/>
    <property type="project" value="TreeGrafter"/>
</dbReference>
<proteinExistence type="inferred from homology"/>
<keyword evidence="2" id="KW-0235">DNA replication</keyword>
<dbReference type="GO" id="GO:0031390">
    <property type="term" value="C:Ctf18 RFC-like complex"/>
    <property type="evidence" value="ECO:0007669"/>
    <property type="project" value="InterPro"/>
</dbReference>
<reference evidence="3" key="2">
    <citation type="journal article" name="Front. Microbiol.">
        <title>Degradative Capacity of Two Strains of Rhodonia placenta: From Phenotype to Genotype.</title>
        <authorList>
            <person name="Kolle M."/>
            <person name="Horta M.A.C."/>
            <person name="Nowrousian M."/>
            <person name="Ohm R.A."/>
            <person name="Benz J.P."/>
            <person name="Pilgard A."/>
        </authorList>
    </citation>
    <scope>NUCLEOTIDE SEQUENCE</scope>
    <source>
        <strain evidence="3">FPRL280</strain>
    </source>
</reference>
<accession>A0A8H7P1Y1</accession>
<comment type="caution">
    <text evidence="3">The sequence shown here is derived from an EMBL/GenBank/DDBJ whole genome shotgun (WGS) entry which is preliminary data.</text>
</comment>
<evidence type="ECO:0008006" key="5">
    <source>
        <dbReference type="Google" id="ProtNLM"/>
    </source>
</evidence>
<evidence type="ECO:0000313" key="3">
    <source>
        <dbReference type="EMBL" id="KAF9813694.1"/>
    </source>
</evidence>